<evidence type="ECO:0000313" key="2">
    <source>
        <dbReference type="Proteomes" id="UP000825002"/>
    </source>
</evidence>
<reference evidence="1 2" key="1">
    <citation type="submission" date="2020-10" db="EMBL/GenBank/DDBJ databases">
        <authorList>
            <person name="Klimov P.B."/>
            <person name="Dyachkov S.M."/>
            <person name="Chetverikov P.E."/>
        </authorList>
    </citation>
    <scope>NUCLEOTIDE SEQUENCE [LARGE SCALE GENOMIC DNA]</scope>
    <source>
        <strain evidence="1">BMOC 18-1129-001#AD2665</strain>
        <tissue evidence="1">Entire mites</tissue>
    </source>
</reference>
<evidence type="ECO:0000313" key="1">
    <source>
        <dbReference type="EMBL" id="KAG9508810.1"/>
    </source>
</evidence>
<comment type="caution">
    <text evidence="1">The sequence shown here is derived from an EMBL/GenBank/DDBJ whole genome shotgun (WGS) entry which is preliminary data.</text>
</comment>
<proteinExistence type="predicted"/>
<gene>
    <name evidence="1" type="ORF">GZH46_02686</name>
</gene>
<protein>
    <submittedName>
        <fullName evidence="1">Uncharacterized protein</fullName>
    </submittedName>
</protein>
<dbReference type="Proteomes" id="UP000825002">
    <property type="component" value="Unassembled WGS sequence"/>
</dbReference>
<accession>A0ABQ7S5W9</accession>
<organism evidence="1 2">
    <name type="scientific">Fragariocoptes setiger</name>
    <dbReference type="NCBI Taxonomy" id="1670756"/>
    <lineage>
        <taxon>Eukaryota</taxon>
        <taxon>Metazoa</taxon>
        <taxon>Ecdysozoa</taxon>
        <taxon>Arthropoda</taxon>
        <taxon>Chelicerata</taxon>
        <taxon>Arachnida</taxon>
        <taxon>Acari</taxon>
        <taxon>Acariformes</taxon>
        <taxon>Trombidiformes</taxon>
        <taxon>Prostigmata</taxon>
        <taxon>Eupodina</taxon>
        <taxon>Eriophyoidea</taxon>
        <taxon>Phytoptidae</taxon>
        <taxon>Fragariocoptes</taxon>
    </lineage>
</organism>
<dbReference type="EMBL" id="JAIFTH010000935">
    <property type="protein sequence ID" value="KAG9508810.1"/>
    <property type="molecule type" value="Genomic_DNA"/>
</dbReference>
<keyword evidence="2" id="KW-1185">Reference proteome</keyword>
<name>A0ABQ7S5W9_9ACAR</name>
<sequence>MRIWMNSVSFCAGQVHQQEEKYAGAQLRHRYIFIVACYQYLSELITKYQDL</sequence>